<dbReference type="InterPro" id="IPR036878">
    <property type="entry name" value="Glu_permease_IIB"/>
</dbReference>
<dbReference type="InterPro" id="IPR003352">
    <property type="entry name" value="PTS_EIIC"/>
</dbReference>
<evidence type="ECO:0000256" key="12">
    <source>
        <dbReference type="SAM" id="Phobius"/>
    </source>
</evidence>
<evidence type="ECO:0000259" key="14">
    <source>
        <dbReference type="PROSITE" id="PS51098"/>
    </source>
</evidence>
<feature type="transmembrane region" description="Helical" evidence="12">
    <location>
        <begin position="146"/>
        <end position="163"/>
    </location>
</feature>
<evidence type="ECO:0000259" key="15">
    <source>
        <dbReference type="PROSITE" id="PS51103"/>
    </source>
</evidence>
<dbReference type="InterPro" id="IPR013013">
    <property type="entry name" value="PTS_EIIC_1"/>
</dbReference>
<keyword evidence="3" id="KW-1003">Cell membrane</keyword>
<feature type="active site" description="Phosphocysteine intermediate; for EIIB activity" evidence="11">
    <location>
        <position position="26"/>
    </location>
</feature>
<reference evidence="16 17" key="1">
    <citation type="submission" date="2021-03" db="EMBL/GenBank/DDBJ databases">
        <authorList>
            <person name="Gilmore M.S."/>
            <person name="Schwartzman J."/>
            <person name="Van Tyne D."/>
            <person name="Martin M."/>
            <person name="Earl A.M."/>
            <person name="Manson A.L."/>
            <person name="Straub T."/>
            <person name="Salamzade R."/>
            <person name="Saavedra J."/>
            <person name="Lebreton F."/>
            <person name="Prichula J."/>
            <person name="Schaufler K."/>
            <person name="Gaca A."/>
            <person name="Sgardioli B."/>
            <person name="Wagenaar J."/>
            <person name="Strong T."/>
        </authorList>
    </citation>
    <scope>NUCLEOTIDE SEQUENCE [LARGE SCALE GENOMIC DNA]</scope>
    <source>
        <strain evidence="16 17">DIV2402</strain>
    </source>
</reference>
<feature type="domain" description="PTS EIIC type-1" evidence="15">
    <location>
        <begin position="105"/>
        <end position="463"/>
    </location>
</feature>
<organism evidence="16 17">
    <name type="scientific">Candidatus Enterococcus lowellii</name>
    <dbReference type="NCBI Taxonomy" id="2230877"/>
    <lineage>
        <taxon>Bacteria</taxon>
        <taxon>Bacillati</taxon>
        <taxon>Bacillota</taxon>
        <taxon>Bacilli</taxon>
        <taxon>Lactobacillales</taxon>
        <taxon>Enterococcaceae</taxon>
        <taxon>Enterococcus</taxon>
    </lineage>
</organism>
<dbReference type="InterPro" id="IPR011055">
    <property type="entry name" value="Dup_hybrid_motif"/>
</dbReference>
<keyword evidence="8" id="KW-0418">Kinase</keyword>
<evidence type="ECO:0000256" key="8">
    <source>
        <dbReference type="ARBA" id="ARBA00022777"/>
    </source>
</evidence>
<feature type="transmembrane region" description="Helical" evidence="12">
    <location>
        <begin position="386"/>
        <end position="409"/>
    </location>
</feature>
<keyword evidence="9 12" id="KW-1133">Transmembrane helix</keyword>
<accession>A0ABZ2SMU2</accession>
<dbReference type="SUPFAM" id="SSF51261">
    <property type="entry name" value="Duplicated hybrid motif"/>
    <property type="match status" value="1"/>
</dbReference>
<gene>
    <name evidence="16" type="ORF">DOK78_001474</name>
</gene>
<feature type="transmembrane region" description="Helical" evidence="12">
    <location>
        <begin position="175"/>
        <end position="193"/>
    </location>
</feature>
<dbReference type="Pfam" id="PF00358">
    <property type="entry name" value="PTS_EIIA_1"/>
    <property type="match status" value="1"/>
</dbReference>
<feature type="transmembrane region" description="Helical" evidence="12">
    <location>
        <begin position="289"/>
        <end position="311"/>
    </location>
</feature>
<dbReference type="PANTHER" id="PTHR30175">
    <property type="entry name" value="PHOSPHOTRANSFERASE SYSTEM TRANSPORT PROTEIN"/>
    <property type="match status" value="1"/>
</dbReference>
<dbReference type="InterPro" id="IPR050558">
    <property type="entry name" value="PTS_Sugar-Specific_Components"/>
</dbReference>
<dbReference type="PROSITE" id="PS51098">
    <property type="entry name" value="PTS_EIIB_TYPE_1"/>
    <property type="match status" value="1"/>
</dbReference>
<keyword evidence="10 12" id="KW-0472">Membrane</keyword>
<dbReference type="Gene3D" id="2.70.70.10">
    <property type="entry name" value="Glucose Permease (Domain IIA)"/>
    <property type="match status" value="1"/>
</dbReference>
<reference evidence="16 17" key="2">
    <citation type="submission" date="2024-03" db="EMBL/GenBank/DDBJ databases">
        <title>The Genome Sequence of Enterococcus sp. DIV2402.</title>
        <authorList>
            <consortium name="The Broad Institute Genomics Platform"/>
            <consortium name="The Broad Institute Microbial Omics Core"/>
            <consortium name="The Broad Institute Genomic Center for Infectious Diseases"/>
            <person name="Earl A."/>
            <person name="Manson A."/>
            <person name="Gilmore M."/>
            <person name="Schwartman J."/>
            <person name="Shea T."/>
            <person name="Abouelleil A."/>
            <person name="Cao P."/>
            <person name="Chapman S."/>
            <person name="Cusick C."/>
            <person name="Young S."/>
            <person name="Neafsey D."/>
            <person name="Nusbaum C."/>
            <person name="Birren B."/>
        </authorList>
    </citation>
    <scope>NUCLEOTIDE SEQUENCE [LARGE SCALE GENOMIC DNA]</scope>
    <source>
        <strain evidence="16 17">DIV2402</strain>
    </source>
</reference>
<keyword evidence="6" id="KW-0598">Phosphotransferase system</keyword>
<evidence type="ECO:0000256" key="9">
    <source>
        <dbReference type="ARBA" id="ARBA00022989"/>
    </source>
</evidence>
<keyword evidence="2" id="KW-0813">Transport</keyword>
<feature type="domain" description="PTS EIIA type-1" evidence="13">
    <location>
        <begin position="496"/>
        <end position="600"/>
    </location>
</feature>
<dbReference type="EMBL" id="CP147251">
    <property type="protein sequence ID" value="WYJ76837.1"/>
    <property type="molecule type" value="Genomic_DNA"/>
</dbReference>
<name>A0ABZ2SMU2_9ENTE</name>
<feature type="transmembrane region" description="Helical" evidence="12">
    <location>
        <begin position="429"/>
        <end position="452"/>
    </location>
</feature>
<evidence type="ECO:0000256" key="11">
    <source>
        <dbReference type="PROSITE-ProRule" id="PRU00421"/>
    </source>
</evidence>
<dbReference type="Pfam" id="PF00367">
    <property type="entry name" value="PTS_EIIB"/>
    <property type="match status" value="1"/>
</dbReference>
<evidence type="ECO:0000256" key="10">
    <source>
        <dbReference type="ARBA" id="ARBA00023136"/>
    </source>
</evidence>
<comment type="subcellular location">
    <subcellularLocation>
        <location evidence="1">Cell membrane</location>
        <topology evidence="1">Multi-pass membrane protein</topology>
    </subcellularLocation>
</comment>
<dbReference type="InterPro" id="IPR011297">
    <property type="entry name" value="PTS_IIABC_b_glu"/>
</dbReference>
<dbReference type="SUPFAM" id="SSF55604">
    <property type="entry name" value="Glucose permease domain IIB"/>
    <property type="match status" value="1"/>
</dbReference>
<dbReference type="InterPro" id="IPR018113">
    <property type="entry name" value="PTrfase_EIIB_Cys"/>
</dbReference>
<keyword evidence="4" id="KW-0762">Sugar transport</keyword>
<dbReference type="NCBIfam" id="TIGR01995">
    <property type="entry name" value="PTS-II-ABC-beta"/>
    <property type="match status" value="1"/>
</dbReference>
<keyword evidence="7 12" id="KW-0812">Transmembrane</keyword>
<keyword evidence="17" id="KW-1185">Reference proteome</keyword>
<feature type="transmembrane region" description="Helical" evidence="12">
    <location>
        <begin position="244"/>
        <end position="269"/>
    </location>
</feature>
<evidence type="ECO:0000256" key="7">
    <source>
        <dbReference type="ARBA" id="ARBA00022692"/>
    </source>
</evidence>
<evidence type="ECO:0000256" key="5">
    <source>
        <dbReference type="ARBA" id="ARBA00022679"/>
    </source>
</evidence>
<dbReference type="InterPro" id="IPR001996">
    <property type="entry name" value="PTS_IIB_1"/>
</dbReference>
<evidence type="ECO:0000313" key="16">
    <source>
        <dbReference type="EMBL" id="WYJ76837.1"/>
    </source>
</evidence>
<dbReference type="NCBIfam" id="TIGR00830">
    <property type="entry name" value="PTBA"/>
    <property type="match status" value="1"/>
</dbReference>
<dbReference type="Gene3D" id="3.30.1360.60">
    <property type="entry name" value="Glucose permease domain IIB"/>
    <property type="match status" value="1"/>
</dbReference>
<sequence length="626" mass="66684">MNYQEIAEKVIDGIGGTNNVNSLTHCATRLRFNLKDDSKANKKILEETPGVMGVTIGGGQYQVIIGSEVRHVYNEINKHLTPGTNSANEEEIEGQKKNIGTRFLETISSIFTPILPAITAAGMIKAVLALVVAFKWVDNTSQTYQIINFMADAGFYFLPILLANSAAKKFNCNPYLAMMVGGILLHPNFVTMVNTAKESGEAIKLGFLPIYNATYGSSVVPIILAVWFMSYMEKFADKYSPKMIKFFTVPLIAILVTGIVSLVVLGPIGFHIGNGIAAGILFLDTHVGWLVPMIIGAFFPLLVLTGTHYGIIPIGANNIMSVGYDAMIGPGNLASNIAQGGAALAVGLKSKDPVVKELGISSGITGVCGITEPALFGINMRFKTPLYAAMIGGGVGGLFIGFMGVKRFASGSPGLMTLPVYIGEDGFSNLIYACIGAAIAFGVAFVVSYILYKEKPAETAELDALEPTVDNAKDAEMISFFSPVDGQEMALSQVNDAAFASEAMGKGIAIIPSNGTFVSPINGTVEMVFETKHAIGLRSDEGLEVLIHIGLDTVKLAGKPFETFVKNGNRVQVGTPLVQADLNVIKAEGLETTTPIIFTNYTEFSKLNILNKTQVTSGDLLVEVGK</sequence>
<keyword evidence="5" id="KW-0808">Transferase</keyword>
<dbReference type="PROSITE" id="PS51103">
    <property type="entry name" value="PTS_EIIC_TYPE_1"/>
    <property type="match status" value="1"/>
</dbReference>
<evidence type="ECO:0000313" key="17">
    <source>
        <dbReference type="Proteomes" id="UP000664701"/>
    </source>
</evidence>
<dbReference type="PANTHER" id="PTHR30175:SF1">
    <property type="entry name" value="PTS SYSTEM ARBUTIN-, CELLOBIOSE-, AND SALICIN-SPECIFIC EIIBC COMPONENT-RELATED"/>
    <property type="match status" value="1"/>
</dbReference>
<evidence type="ECO:0000256" key="1">
    <source>
        <dbReference type="ARBA" id="ARBA00004651"/>
    </source>
</evidence>
<dbReference type="RefSeq" id="WP_207940974.1">
    <property type="nucleotide sequence ID" value="NZ_CP147251.1"/>
</dbReference>
<feature type="transmembrane region" description="Helical" evidence="12">
    <location>
        <begin position="110"/>
        <end position="134"/>
    </location>
</feature>
<dbReference type="PROSITE" id="PS51093">
    <property type="entry name" value="PTS_EIIA_TYPE_1"/>
    <property type="match status" value="1"/>
</dbReference>
<dbReference type="Pfam" id="PF02378">
    <property type="entry name" value="PTS_EIIC"/>
    <property type="match status" value="1"/>
</dbReference>
<evidence type="ECO:0000256" key="4">
    <source>
        <dbReference type="ARBA" id="ARBA00022597"/>
    </source>
</evidence>
<feature type="domain" description="PTS EIIB type-1" evidence="14">
    <location>
        <begin position="4"/>
        <end position="86"/>
    </location>
</feature>
<dbReference type="CDD" id="cd00212">
    <property type="entry name" value="PTS_IIB_glc"/>
    <property type="match status" value="1"/>
</dbReference>
<dbReference type="PROSITE" id="PS00371">
    <property type="entry name" value="PTS_EIIA_TYPE_1_HIS"/>
    <property type="match status" value="1"/>
</dbReference>
<feature type="transmembrane region" description="Helical" evidence="12">
    <location>
        <begin position="213"/>
        <end position="232"/>
    </location>
</feature>
<dbReference type="InterPro" id="IPR001127">
    <property type="entry name" value="PTS_EIIA_1_perm"/>
</dbReference>
<evidence type="ECO:0000256" key="2">
    <source>
        <dbReference type="ARBA" id="ARBA00022448"/>
    </source>
</evidence>
<evidence type="ECO:0000256" key="3">
    <source>
        <dbReference type="ARBA" id="ARBA00022475"/>
    </source>
</evidence>
<dbReference type="Proteomes" id="UP000664701">
    <property type="component" value="Chromosome"/>
</dbReference>
<dbReference type="PROSITE" id="PS01035">
    <property type="entry name" value="PTS_EIIB_TYPE_1_CYS"/>
    <property type="match status" value="1"/>
</dbReference>
<protein>
    <submittedName>
        <fullName evidence="16">PTS system, beta-glucoside-specific IIA component</fullName>
    </submittedName>
</protein>
<proteinExistence type="predicted"/>
<evidence type="ECO:0000259" key="13">
    <source>
        <dbReference type="PROSITE" id="PS51093"/>
    </source>
</evidence>
<evidence type="ECO:0000256" key="6">
    <source>
        <dbReference type="ARBA" id="ARBA00022683"/>
    </source>
</evidence>